<dbReference type="InterPro" id="IPR001795">
    <property type="entry name" value="RNA-dir_pol_luteovirus"/>
</dbReference>
<dbReference type="PRINTS" id="PR00914">
    <property type="entry name" value="LVIRUSRNAPOL"/>
</dbReference>
<accession>A0A5B8XAH7</accession>
<dbReference type="GO" id="GO:0006351">
    <property type="term" value="P:DNA-templated transcription"/>
    <property type="evidence" value="ECO:0007669"/>
    <property type="project" value="InterPro"/>
</dbReference>
<keyword evidence="1 8" id="KW-0696">RNA-directed RNA polymerase</keyword>
<organism evidence="8">
    <name type="scientific">Mycroft virus</name>
    <dbReference type="NCBI Taxonomy" id="2600329"/>
    <lineage>
        <taxon>Viruses</taxon>
        <taxon>Riboviria</taxon>
        <taxon>Orthornavirae</taxon>
        <taxon>Pisuviricota</taxon>
        <taxon>Pisoniviricetes</taxon>
        <taxon>Sobelivirales</taxon>
        <taxon>Solemoviridae</taxon>
    </lineage>
</organism>
<dbReference type="EMBL" id="MN167478">
    <property type="protein sequence ID" value="QED21502.1"/>
    <property type="molecule type" value="Genomic_RNA"/>
</dbReference>
<dbReference type="GO" id="GO:0000166">
    <property type="term" value="F:nucleotide binding"/>
    <property type="evidence" value="ECO:0007669"/>
    <property type="project" value="UniProtKB-KW"/>
</dbReference>
<proteinExistence type="predicted"/>
<evidence type="ECO:0000256" key="2">
    <source>
        <dbReference type="ARBA" id="ARBA00022679"/>
    </source>
</evidence>
<dbReference type="InterPro" id="IPR043502">
    <property type="entry name" value="DNA/RNA_pol_sf"/>
</dbReference>
<sequence>MSCTCFYIGVVGGSHESEVWGFRLVGEIPRSGRSRKVDFNKTYAEYVEDAIERFVPVHSTTREDFKFPSECEGSEGEKELRSFRVHSEYFRIANQESGPEPTPKIKAKVMHFMEEAYSCTKTKIPEDVFEYSSFMRAVRRLDNSSTPGYPFTKEFPTIGKWLGADEFGGYDDFQLQRLWYMVRMAMDGDMDYLHSCFLKEEPHKMSKVREDRWRLIIAFPLHIQILWHMMFDFINDIEIEKAYEIPSQQGLRLHAGDWKIFLNQWKKKQLVAGADKRAWDTTVLEWEVWWEFEIMCRLVYGTNKLEWMRLARQLYHAAFVNARIMFSNGKIYLQVVGGWMKSGCVRTIHINSHLQIIEAAILAFELGLEITRNDIVSVGDDTLVKKLLALVEEYKRLGTIVKSMTWGIEFVGLEFSEMGPQPLYLQKHLYNCMYIKASYGDQLLLQYLDSMLRYYAYSNHRFIWRYVACRAGIEHLLYSDEYYLEWYEYPVDD</sequence>
<feature type="domain" description="RNA-directed RNA polymerase C-terminal" evidence="7">
    <location>
        <begin position="94"/>
        <end position="384"/>
    </location>
</feature>
<evidence type="ECO:0000256" key="4">
    <source>
        <dbReference type="ARBA" id="ARBA00022741"/>
    </source>
</evidence>
<reference evidence="8" key="1">
    <citation type="journal article" date="2019" name="Virology">
        <title>Identification of diverse arthropod associated viruses in native Australian fleas.</title>
        <authorList>
            <person name="Harvey E."/>
            <person name="Rose K."/>
            <person name="Eden J.S."/>
            <person name="Lawrence A."/>
            <person name="Doggett S.L."/>
            <person name="Holmes E.C."/>
        </authorList>
    </citation>
    <scope>NUCLEOTIDE SEQUENCE</scope>
    <source>
        <strain evidence="8">AFV2</strain>
    </source>
</reference>
<evidence type="ECO:0000313" key="8">
    <source>
        <dbReference type="EMBL" id="QED21502.1"/>
    </source>
</evidence>
<dbReference type="Pfam" id="PF00680">
    <property type="entry name" value="RdRP_1"/>
    <property type="match status" value="1"/>
</dbReference>
<keyword evidence="5" id="KW-0693">Viral RNA replication</keyword>
<evidence type="ECO:0000256" key="6">
    <source>
        <dbReference type="ARBA" id="ARBA00048744"/>
    </source>
</evidence>
<keyword evidence="4" id="KW-0547">Nucleotide-binding</keyword>
<protein>
    <submittedName>
        <fullName evidence="8">RNA-dependent RNA polymerase</fullName>
    </submittedName>
</protein>
<dbReference type="InterPro" id="IPR001205">
    <property type="entry name" value="RNA-dir_pol_C"/>
</dbReference>
<dbReference type="GO" id="GO:0003968">
    <property type="term" value="F:RNA-directed RNA polymerase activity"/>
    <property type="evidence" value="ECO:0007669"/>
    <property type="project" value="UniProtKB-KW"/>
</dbReference>
<evidence type="ECO:0000256" key="3">
    <source>
        <dbReference type="ARBA" id="ARBA00022695"/>
    </source>
</evidence>
<evidence type="ECO:0000259" key="7">
    <source>
        <dbReference type="Pfam" id="PF00680"/>
    </source>
</evidence>
<dbReference type="SUPFAM" id="SSF56672">
    <property type="entry name" value="DNA/RNA polymerases"/>
    <property type="match status" value="1"/>
</dbReference>
<comment type="catalytic activity">
    <reaction evidence="6">
        <text>RNA(n) + a ribonucleoside 5'-triphosphate = RNA(n+1) + diphosphate</text>
        <dbReference type="Rhea" id="RHEA:21248"/>
        <dbReference type="Rhea" id="RHEA-COMP:14527"/>
        <dbReference type="Rhea" id="RHEA-COMP:17342"/>
        <dbReference type="ChEBI" id="CHEBI:33019"/>
        <dbReference type="ChEBI" id="CHEBI:61557"/>
        <dbReference type="ChEBI" id="CHEBI:140395"/>
        <dbReference type="EC" id="2.7.7.48"/>
    </reaction>
</comment>
<name>A0A5B8XAH7_9VIRU</name>
<keyword evidence="2" id="KW-0808">Transferase</keyword>
<evidence type="ECO:0000256" key="5">
    <source>
        <dbReference type="ARBA" id="ARBA00022953"/>
    </source>
</evidence>
<dbReference type="GO" id="GO:0003723">
    <property type="term" value="F:RNA binding"/>
    <property type="evidence" value="ECO:0007669"/>
    <property type="project" value="InterPro"/>
</dbReference>
<evidence type="ECO:0000256" key="1">
    <source>
        <dbReference type="ARBA" id="ARBA00022484"/>
    </source>
</evidence>
<keyword evidence="3" id="KW-0548">Nucleotidyltransferase</keyword>